<dbReference type="WBParaSite" id="Csp11.Scaffold629.g12931.t2">
    <property type="protein sequence ID" value="Csp11.Scaffold629.g12931.t2"/>
    <property type="gene ID" value="Csp11.Scaffold629.g12931"/>
</dbReference>
<dbReference type="Proteomes" id="UP000095282">
    <property type="component" value="Unplaced"/>
</dbReference>
<proteinExistence type="predicted"/>
<dbReference type="AlphaFoldDB" id="A0A1I7TY10"/>
<dbReference type="STRING" id="1561998.A0A1I7TY10"/>
<accession>A0A1I7TY10</accession>
<evidence type="ECO:0000313" key="2">
    <source>
        <dbReference type="WBParaSite" id="Csp11.Scaffold629.g12931.t2"/>
    </source>
</evidence>
<keyword evidence="1" id="KW-1185">Reference proteome</keyword>
<organism evidence="1 2">
    <name type="scientific">Caenorhabditis tropicalis</name>
    <dbReference type="NCBI Taxonomy" id="1561998"/>
    <lineage>
        <taxon>Eukaryota</taxon>
        <taxon>Metazoa</taxon>
        <taxon>Ecdysozoa</taxon>
        <taxon>Nematoda</taxon>
        <taxon>Chromadorea</taxon>
        <taxon>Rhabditida</taxon>
        <taxon>Rhabditina</taxon>
        <taxon>Rhabditomorpha</taxon>
        <taxon>Rhabditoidea</taxon>
        <taxon>Rhabditidae</taxon>
        <taxon>Peloderinae</taxon>
        <taxon>Caenorhabditis</taxon>
    </lineage>
</organism>
<sequence length="276" mass="33446">MQSEEVYFWTKRMRPECKKDHDRNAFCKYVFQRLRNEGTIFKSLHGVTNLSNSIENDLDPFVKYSINKRKRWENTPFELLKSLLNTHSDMDVFVIERVDIHCSPYKCHVPFPYFFNYFPIRQLHTFHQDSYKRVAVNSSLGAPFKSLFRDSEKTPKVAIHIITPPRNFEKMKAKNFYSGRGDSKDYYCDIYKRRFKDIDDAFLDLKYEGVEDFDETFDAEDDCFENEHKIHRKYYKLEEHFIEKWTFVKVRNRKKHSHQLTMTRLDLRSNVATWHL</sequence>
<reference evidence="2" key="1">
    <citation type="submission" date="2016-11" db="UniProtKB">
        <authorList>
            <consortium name="WormBaseParasite"/>
        </authorList>
    </citation>
    <scope>IDENTIFICATION</scope>
</reference>
<protein>
    <submittedName>
        <fullName evidence="2">DUF4216 domain-containing protein</fullName>
    </submittedName>
</protein>
<dbReference type="eggNOG" id="ENOG502TJNJ">
    <property type="taxonomic scope" value="Eukaryota"/>
</dbReference>
<name>A0A1I7TY10_9PELO</name>
<evidence type="ECO:0000313" key="1">
    <source>
        <dbReference type="Proteomes" id="UP000095282"/>
    </source>
</evidence>